<keyword evidence="5" id="KW-1185">Reference proteome</keyword>
<feature type="transmembrane region" description="Helical" evidence="2">
    <location>
        <begin position="140"/>
        <end position="161"/>
    </location>
</feature>
<feature type="domain" description="mRNA capping enzyme adenylation" evidence="3">
    <location>
        <begin position="302"/>
        <end position="477"/>
    </location>
</feature>
<accession>A0AB34J545</accession>
<dbReference type="GO" id="GO:0005524">
    <property type="term" value="F:ATP binding"/>
    <property type="evidence" value="ECO:0007669"/>
    <property type="project" value="InterPro"/>
</dbReference>
<sequence length="511" mass="55350">MKPVEAMAALEVWKGAPRMASAPLGGFLAFKSPITLGAEEGGPDDEADAFTPSMFMERQLEQGRPIGLVIDLTSPPDGAVRLYDAAEWDDWDVEYLSLPCVPLAATTEPLSEPAPPDETCRRFNEACAAFWKQERNRRRYIAVHCLTGVNLAGFMIVRYLLQRGPLHKALQLFSAHRPPGVYSVELLEALFHGVPVALPPPQQWKPPPPPPWHPVRQRAFGKPAVPLFDAKRPAGPPAAPADAKRSKEAEAAGGEAADGLAAVGTPLGSDEAARLAAVCVELLGRSASPSSAAALLLESTPLDRSRLDSLRASPHLVTWRTLGERCALLLEPASGGGAPPALIDARGGAWRLPPMKWPRKADGRPLGGVLLLADLVCDREAQGSAVWRLLCHDLLACDGQSLVDQPLQKRLALLESEVLAPRKAPGVDLSTEKLRVRKKDFYRLKYIPYLLKQFIPKLTHSADGLIILPADTPYPVETGNPRALEWRKGSSSGDGVVGEKELVLWAETHFK</sequence>
<dbReference type="EMBL" id="JBGBPQ010000012">
    <property type="protein sequence ID" value="KAL1514507.1"/>
    <property type="molecule type" value="Genomic_DNA"/>
</dbReference>
<proteinExistence type="predicted"/>
<dbReference type="GO" id="GO:0006370">
    <property type="term" value="P:7-methylguanosine mRNA capping"/>
    <property type="evidence" value="ECO:0007669"/>
    <property type="project" value="InterPro"/>
</dbReference>
<organism evidence="4 5">
    <name type="scientific">Prymnesium parvum</name>
    <name type="common">Toxic golden alga</name>
    <dbReference type="NCBI Taxonomy" id="97485"/>
    <lineage>
        <taxon>Eukaryota</taxon>
        <taxon>Haptista</taxon>
        <taxon>Haptophyta</taxon>
        <taxon>Prymnesiophyceae</taxon>
        <taxon>Prymnesiales</taxon>
        <taxon>Prymnesiaceae</taxon>
        <taxon>Prymnesium</taxon>
    </lineage>
</organism>
<name>A0AB34J545_PRYPA</name>
<keyword evidence="2" id="KW-0472">Membrane</keyword>
<evidence type="ECO:0000259" key="3">
    <source>
        <dbReference type="Pfam" id="PF01331"/>
    </source>
</evidence>
<dbReference type="InterPro" id="IPR001339">
    <property type="entry name" value="mRNA_cap_enzyme_adenylation"/>
</dbReference>
<evidence type="ECO:0000256" key="1">
    <source>
        <dbReference type="SAM" id="MobiDB-lite"/>
    </source>
</evidence>
<dbReference type="SUPFAM" id="SSF56091">
    <property type="entry name" value="DNA ligase/mRNA capping enzyme, catalytic domain"/>
    <property type="match status" value="1"/>
</dbReference>
<dbReference type="SUPFAM" id="SSF52799">
    <property type="entry name" value="(Phosphotyrosine protein) phosphatases II"/>
    <property type="match status" value="1"/>
</dbReference>
<dbReference type="PANTHER" id="PTHR10367:SF17">
    <property type="entry name" value="MRNA-CAPPING ENZYME"/>
    <property type="match status" value="1"/>
</dbReference>
<evidence type="ECO:0000313" key="4">
    <source>
        <dbReference type="EMBL" id="KAL1514507.1"/>
    </source>
</evidence>
<reference evidence="4 5" key="1">
    <citation type="journal article" date="2024" name="Science">
        <title>Giant polyketide synthase enzymes in the biosynthesis of giant marine polyether toxins.</title>
        <authorList>
            <person name="Fallon T.R."/>
            <person name="Shende V.V."/>
            <person name="Wierzbicki I.H."/>
            <person name="Pendleton A.L."/>
            <person name="Watervoot N.F."/>
            <person name="Auber R.P."/>
            <person name="Gonzalez D.J."/>
            <person name="Wisecaver J.H."/>
            <person name="Moore B.S."/>
        </authorList>
    </citation>
    <scope>NUCLEOTIDE SEQUENCE [LARGE SCALE GENOMIC DNA]</scope>
    <source>
        <strain evidence="4 5">12B1</strain>
    </source>
</reference>
<dbReference type="GO" id="GO:0004484">
    <property type="term" value="F:mRNA guanylyltransferase activity"/>
    <property type="evidence" value="ECO:0007669"/>
    <property type="project" value="InterPro"/>
</dbReference>
<gene>
    <name evidence="4" type="ORF">AB1Y20_003606</name>
</gene>
<keyword evidence="2" id="KW-0812">Transmembrane</keyword>
<dbReference type="Pfam" id="PF01331">
    <property type="entry name" value="mRNA_cap_enzyme"/>
    <property type="match status" value="1"/>
</dbReference>
<dbReference type="Proteomes" id="UP001515480">
    <property type="component" value="Unassembled WGS sequence"/>
</dbReference>
<evidence type="ECO:0000313" key="5">
    <source>
        <dbReference type="Proteomes" id="UP001515480"/>
    </source>
</evidence>
<dbReference type="InterPro" id="IPR029021">
    <property type="entry name" value="Prot-tyrosine_phosphatase-like"/>
</dbReference>
<protein>
    <recommendedName>
        <fullName evidence="3">mRNA capping enzyme adenylation domain-containing protein</fullName>
    </recommendedName>
</protein>
<dbReference type="Gene3D" id="3.30.470.30">
    <property type="entry name" value="DNA ligase/mRNA capping enzyme"/>
    <property type="match status" value="1"/>
</dbReference>
<dbReference type="Gene3D" id="3.90.190.10">
    <property type="entry name" value="Protein tyrosine phosphatase superfamily"/>
    <property type="match status" value="1"/>
</dbReference>
<dbReference type="AlphaFoldDB" id="A0AB34J545"/>
<evidence type="ECO:0000256" key="2">
    <source>
        <dbReference type="SAM" id="Phobius"/>
    </source>
</evidence>
<dbReference type="PANTHER" id="PTHR10367">
    <property type="entry name" value="MRNA-CAPPING ENZYME"/>
    <property type="match status" value="1"/>
</dbReference>
<feature type="region of interest" description="Disordered" evidence="1">
    <location>
        <begin position="231"/>
        <end position="252"/>
    </location>
</feature>
<comment type="caution">
    <text evidence="4">The sequence shown here is derived from an EMBL/GenBank/DDBJ whole genome shotgun (WGS) entry which is preliminary data.</text>
</comment>
<keyword evidence="2" id="KW-1133">Transmembrane helix</keyword>
<dbReference type="InterPro" id="IPR051029">
    <property type="entry name" value="mRNA_Capping_Enz/RNA_Phosphat"/>
</dbReference>